<dbReference type="AlphaFoldDB" id="A0A8S4SHI8"/>
<protein>
    <submittedName>
        <fullName evidence="1">Jg9237 protein</fullName>
    </submittedName>
</protein>
<proteinExistence type="predicted"/>
<gene>
    <name evidence="1" type="primary">jg9237</name>
    <name evidence="1" type="ORF">PAEG_LOCUS27032</name>
</gene>
<keyword evidence="2" id="KW-1185">Reference proteome</keyword>
<accession>A0A8S4SHI8</accession>
<comment type="caution">
    <text evidence="1">The sequence shown here is derived from an EMBL/GenBank/DDBJ whole genome shotgun (WGS) entry which is preliminary data.</text>
</comment>
<reference evidence="1" key="1">
    <citation type="submission" date="2022-03" db="EMBL/GenBank/DDBJ databases">
        <authorList>
            <person name="Lindestad O."/>
        </authorList>
    </citation>
    <scope>NUCLEOTIDE SEQUENCE</scope>
</reference>
<name>A0A8S4SHI8_9NEOP</name>
<evidence type="ECO:0000313" key="1">
    <source>
        <dbReference type="EMBL" id="CAH2268701.1"/>
    </source>
</evidence>
<dbReference type="EMBL" id="CAKXAJ010026459">
    <property type="protein sequence ID" value="CAH2268701.1"/>
    <property type="molecule type" value="Genomic_DNA"/>
</dbReference>
<evidence type="ECO:0000313" key="2">
    <source>
        <dbReference type="Proteomes" id="UP000838756"/>
    </source>
</evidence>
<organism evidence="1 2">
    <name type="scientific">Pararge aegeria aegeria</name>
    <dbReference type="NCBI Taxonomy" id="348720"/>
    <lineage>
        <taxon>Eukaryota</taxon>
        <taxon>Metazoa</taxon>
        <taxon>Ecdysozoa</taxon>
        <taxon>Arthropoda</taxon>
        <taxon>Hexapoda</taxon>
        <taxon>Insecta</taxon>
        <taxon>Pterygota</taxon>
        <taxon>Neoptera</taxon>
        <taxon>Endopterygota</taxon>
        <taxon>Lepidoptera</taxon>
        <taxon>Glossata</taxon>
        <taxon>Ditrysia</taxon>
        <taxon>Papilionoidea</taxon>
        <taxon>Nymphalidae</taxon>
        <taxon>Satyrinae</taxon>
        <taxon>Satyrini</taxon>
        <taxon>Parargina</taxon>
        <taxon>Pararge</taxon>
    </lineage>
</organism>
<dbReference type="Proteomes" id="UP000838756">
    <property type="component" value="Unassembled WGS sequence"/>
</dbReference>
<sequence length="117" mass="12765">MTVPGPIVRDGIDWGQVCHSSSDQLESETMADTTVNLNVICQTAQWRRPHIAYCSSPSASSFVMQVCDSHDYGYGYRVVVPSGRAAGSAAFRARLRALWYVTATSAQDTHDARLVIA</sequence>